<protein>
    <submittedName>
        <fullName evidence="9">MFS transporter</fullName>
    </submittedName>
</protein>
<evidence type="ECO:0000313" key="10">
    <source>
        <dbReference type="Proteomes" id="UP000078486"/>
    </source>
</evidence>
<dbReference type="GO" id="GO:0012505">
    <property type="term" value="C:endomembrane system"/>
    <property type="evidence" value="ECO:0007669"/>
    <property type="project" value="UniProtKB-SubCell"/>
</dbReference>
<keyword evidence="10" id="KW-1185">Reference proteome</keyword>
<reference evidence="9 10" key="1">
    <citation type="submission" date="2016-01" db="EMBL/GenBank/DDBJ databases">
        <title>High potential of lignocellulose degradation of a new Verrucomicrobia species.</title>
        <authorList>
            <person name="Wang Y."/>
            <person name="Shi Y."/>
            <person name="Qiu Z."/>
            <person name="Liu S."/>
            <person name="Yang H."/>
        </authorList>
    </citation>
    <scope>NUCLEOTIDE SEQUENCE [LARGE SCALE GENOMIC DNA]</scope>
    <source>
        <strain evidence="9 10">TSB47</strain>
    </source>
</reference>
<feature type="transmembrane region" description="Helical" evidence="7">
    <location>
        <begin position="248"/>
        <end position="269"/>
    </location>
</feature>
<comment type="similarity">
    <text evidence="2">Belongs to the major facilitator superfamily.</text>
</comment>
<dbReference type="Pfam" id="PF07690">
    <property type="entry name" value="MFS_1"/>
    <property type="match status" value="1"/>
</dbReference>
<evidence type="ECO:0000256" key="1">
    <source>
        <dbReference type="ARBA" id="ARBA00004127"/>
    </source>
</evidence>
<feature type="transmembrane region" description="Helical" evidence="7">
    <location>
        <begin position="171"/>
        <end position="192"/>
    </location>
</feature>
<feature type="transmembrane region" description="Helical" evidence="7">
    <location>
        <begin position="84"/>
        <end position="107"/>
    </location>
</feature>
<accession>A0A178IF98</accession>
<feature type="transmembrane region" description="Helical" evidence="7">
    <location>
        <begin position="146"/>
        <end position="165"/>
    </location>
</feature>
<evidence type="ECO:0000256" key="7">
    <source>
        <dbReference type="SAM" id="Phobius"/>
    </source>
</evidence>
<feature type="transmembrane region" description="Helical" evidence="7">
    <location>
        <begin position="213"/>
        <end position="236"/>
    </location>
</feature>
<keyword evidence="5 7" id="KW-1133">Transmembrane helix</keyword>
<feature type="transmembrane region" description="Helical" evidence="7">
    <location>
        <begin position="113"/>
        <end position="134"/>
    </location>
</feature>
<evidence type="ECO:0000256" key="5">
    <source>
        <dbReference type="ARBA" id="ARBA00022989"/>
    </source>
</evidence>
<dbReference type="GO" id="GO:0016020">
    <property type="term" value="C:membrane"/>
    <property type="evidence" value="ECO:0007669"/>
    <property type="project" value="TreeGrafter"/>
</dbReference>
<keyword evidence="4 7" id="KW-0812">Transmembrane</keyword>
<sequence length="307" mass="31499">MSASLHVSVVRPKLLTALSYGAMMSLAIGLNLLPVFLTTLSARFGGEAGLSNEQLGRLGASGFAGLVIGILITGPLADRRGAKLFAVGGNVVMAASLVGLAWCPTYGGMCALLFWLGLGAGMLDMVLSPVVAALNPERRTRALNWLHSFYCVGAVVTIGLGTLVLGAGGGWRAACLLLVALPAGLAVAMAALKFPALSADGKRTRMRVLAREVWFVAAMAAIFLGGATEAGLAQWLPAYAEKSLGYPVWMGGMALLVFSVAMALGRMAVGAAGGRMSPFAMMAWGCGATVVLFVAGSFFPMRAVALG</sequence>
<comment type="subcellular location">
    <subcellularLocation>
        <location evidence="1">Endomembrane system</location>
        <topology evidence="1">Multi-pass membrane protein</topology>
    </subcellularLocation>
</comment>
<evidence type="ECO:0000256" key="6">
    <source>
        <dbReference type="ARBA" id="ARBA00023136"/>
    </source>
</evidence>
<keyword evidence="6 7" id="KW-0472">Membrane</keyword>
<feature type="domain" description="Major facilitator superfamily (MFS) profile" evidence="8">
    <location>
        <begin position="5"/>
        <end position="307"/>
    </location>
</feature>
<dbReference type="InterPro" id="IPR020846">
    <property type="entry name" value="MFS_dom"/>
</dbReference>
<organism evidence="9 10">
    <name type="scientific">Termitidicoccus mucosus</name>
    <dbReference type="NCBI Taxonomy" id="1184151"/>
    <lineage>
        <taxon>Bacteria</taxon>
        <taxon>Pseudomonadati</taxon>
        <taxon>Verrucomicrobiota</taxon>
        <taxon>Opitutia</taxon>
        <taxon>Opitutales</taxon>
        <taxon>Opitutaceae</taxon>
        <taxon>Termitidicoccus</taxon>
    </lineage>
</organism>
<feature type="transmembrane region" description="Helical" evidence="7">
    <location>
        <begin position="57"/>
        <end position="77"/>
    </location>
</feature>
<evidence type="ECO:0000256" key="4">
    <source>
        <dbReference type="ARBA" id="ARBA00022692"/>
    </source>
</evidence>
<dbReference type="EMBL" id="LRRQ01000160">
    <property type="protein sequence ID" value="OAM87759.1"/>
    <property type="molecule type" value="Genomic_DNA"/>
</dbReference>
<evidence type="ECO:0000313" key="9">
    <source>
        <dbReference type="EMBL" id="OAM87759.1"/>
    </source>
</evidence>
<name>A0A178IF98_9BACT</name>
<feature type="transmembrane region" description="Helical" evidence="7">
    <location>
        <begin position="281"/>
        <end position="301"/>
    </location>
</feature>
<comment type="caution">
    <text evidence="9">The sequence shown here is derived from an EMBL/GenBank/DDBJ whole genome shotgun (WGS) entry which is preliminary data.</text>
</comment>
<feature type="non-terminal residue" evidence="9">
    <location>
        <position position="307"/>
    </location>
</feature>
<dbReference type="SUPFAM" id="SSF103473">
    <property type="entry name" value="MFS general substrate transporter"/>
    <property type="match status" value="1"/>
</dbReference>
<dbReference type="STRING" id="1184151.AW736_21080"/>
<dbReference type="AlphaFoldDB" id="A0A178IF98"/>
<dbReference type="InterPro" id="IPR036259">
    <property type="entry name" value="MFS_trans_sf"/>
</dbReference>
<evidence type="ECO:0000256" key="3">
    <source>
        <dbReference type="ARBA" id="ARBA00022448"/>
    </source>
</evidence>
<dbReference type="GO" id="GO:0022857">
    <property type="term" value="F:transmembrane transporter activity"/>
    <property type="evidence" value="ECO:0007669"/>
    <property type="project" value="InterPro"/>
</dbReference>
<dbReference type="InterPro" id="IPR051788">
    <property type="entry name" value="MFS_Transporter"/>
</dbReference>
<evidence type="ECO:0000259" key="8">
    <source>
        <dbReference type="PROSITE" id="PS50850"/>
    </source>
</evidence>
<proteinExistence type="inferred from homology"/>
<dbReference type="Proteomes" id="UP000078486">
    <property type="component" value="Unassembled WGS sequence"/>
</dbReference>
<dbReference type="PANTHER" id="PTHR23514:SF3">
    <property type="entry name" value="BYPASS OF STOP CODON PROTEIN 6"/>
    <property type="match status" value="1"/>
</dbReference>
<dbReference type="PANTHER" id="PTHR23514">
    <property type="entry name" value="BYPASS OF STOP CODON PROTEIN 6"/>
    <property type="match status" value="1"/>
</dbReference>
<feature type="transmembrane region" description="Helical" evidence="7">
    <location>
        <begin position="14"/>
        <end position="37"/>
    </location>
</feature>
<dbReference type="RefSeq" id="WP_334319600.1">
    <property type="nucleotide sequence ID" value="NZ_KV441843.1"/>
</dbReference>
<gene>
    <name evidence="9" type="ORF">AW736_21080</name>
</gene>
<evidence type="ECO:0000256" key="2">
    <source>
        <dbReference type="ARBA" id="ARBA00008335"/>
    </source>
</evidence>
<keyword evidence="3" id="KW-0813">Transport</keyword>
<dbReference type="PROSITE" id="PS50850">
    <property type="entry name" value="MFS"/>
    <property type="match status" value="1"/>
</dbReference>
<dbReference type="Gene3D" id="1.20.1250.20">
    <property type="entry name" value="MFS general substrate transporter like domains"/>
    <property type="match status" value="1"/>
</dbReference>
<dbReference type="InterPro" id="IPR011701">
    <property type="entry name" value="MFS"/>
</dbReference>